<comment type="subcellular location">
    <subcellularLocation>
        <location evidence="1">Membrane</location>
    </subcellularLocation>
</comment>
<evidence type="ECO:0000256" key="6">
    <source>
        <dbReference type="SAM" id="Phobius"/>
    </source>
</evidence>
<dbReference type="Proteomes" id="UP000244817">
    <property type="component" value="Unassembled WGS sequence"/>
</dbReference>
<feature type="compositionally biased region" description="Acidic residues" evidence="5">
    <location>
        <begin position="489"/>
        <end position="498"/>
    </location>
</feature>
<proteinExistence type="predicted"/>
<keyword evidence="4 6" id="KW-0472">Membrane</keyword>
<keyword evidence="9" id="KW-1185">Reference proteome</keyword>
<evidence type="ECO:0000256" key="5">
    <source>
        <dbReference type="SAM" id="MobiDB-lite"/>
    </source>
</evidence>
<feature type="transmembrane region" description="Helical" evidence="6">
    <location>
        <begin position="38"/>
        <end position="63"/>
    </location>
</feature>
<sequence length="504" mass="55201">MLWSLIKILAFVAFVMLATYSATLLLDMQGSATIDIGGVAASFSVIEMVIGLIVLVALVWLAFKLIGLLIATFRFLNGDETAISRYLSRNRERKGYEALSEGMMALASGEGRLAMAKANRAEKYLHRPELTNLLTAQAAELAGDRETAEQTYRKLLEDEKTRFVGVRGLMKQKLEQGDTETAMILAKKAFAIKPKHVETQDTLLRLQAEQADWKGARETLTTKLKTGQLPRNVHRRRDAILALCEAKDIFETGHTLQAHEAAIEANRMSPDLVPAALMAAQAYVEKGNKRAATRVVKKAWEVQPHPDLAAAFAAIEPDETPQARLKRFSTLTRLHPDDAETKMLLAELHIAAEDFPEARRTISDLVANHPNARNMTIMAAIERGEGSADAVVRGWLAKALTAPRGPQWICDNCQHIHATWEPVCSNCHSFDTLSWREPPESDAAMPTGTEMLPLIVGQIEPPTPAPVASPSSGVEPAPPAATDGVTDAEVVEDGEAETVVERRN</sequence>
<dbReference type="Gene3D" id="1.25.40.10">
    <property type="entry name" value="Tetratricopeptide repeat domain"/>
    <property type="match status" value="2"/>
</dbReference>
<organism evidence="8 9">
    <name type="scientific">Thalassorhabdomicrobium marinisediminis</name>
    <dbReference type="NCBI Taxonomy" id="2170577"/>
    <lineage>
        <taxon>Bacteria</taxon>
        <taxon>Pseudomonadati</taxon>
        <taxon>Pseudomonadota</taxon>
        <taxon>Alphaproteobacteria</taxon>
        <taxon>Rhodobacterales</taxon>
        <taxon>Paracoccaceae</taxon>
        <taxon>Thalassorhabdomicrobium</taxon>
    </lineage>
</organism>
<feature type="region of interest" description="Disordered" evidence="5">
    <location>
        <begin position="460"/>
        <end position="504"/>
    </location>
</feature>
<accession>A0A2T7FZR0</accession>
<evidence type="ECO:0000256" key="3">
    <source>
        <dbReference type="ARBA" id="ARBA00022989"/>
    </source>
</evidence>
<evidence type="ECO:0000313" key="9">
    <source>
        <dbReference type="Proteomes" id="UP000244817"/>
    </source>
</evidence>
<evidence type="ECO:0000313" key="8">
    <source>
        <dbReference type="EMBL" id="PVA07628.1"/>
    </source>
</evidence>
<dbReference type="SUPFAM" id="SSF48452">
    <property type="entry name" value="TPR-like"/>
    <property type="match status" value="1"/>
</dbReference>
<name>A0A2T7FZR0_9RHOB</name>
<dbReference type="InterPro" id="IPR010817">
    <property type="entry name" value="HemY_N"/>
</dbReference>
<evidence type="ECO:0000259" key="7">
    <source>
        <dbReference type="Pfam" id="PF07219"/>
    </source>
</evidence>
<feature type="domain" description="HemY N-terminal" evidence="7">
    <location>
        <begin position="30"/>
        <end position="143"/>
    </location>
</feature>
<evidence type="ECO:0000256" key="1">
    <source>
        <dbReference type="ARBA" id="ARBA00004370"/>
    </source>
</evidence>
<dbReference type="RefSeq" id="WP_108639670.1">
    <property type="nucleotide sequence ID" value="NZ_QCYG01000002.1"/>
</dbReference>
<dbReference type="PIRSF" id="PIRSF031802">
    <property type="entry name" value="UCP031802"/>
    <property type="match status" value="1"/>
</dbReference>
<evidence type="ECO:0000256" key="2">
    <source>
        <dbReference type="ARBA" id="ARBA00022692"/>
    </source>
</evidence>
<dbReference type="InterPro" id="IPR011990">
    <property type="entry name" value="TPR-like_helical_dom_sf"/>
</dbReference>
<dbReference type="Pfam" id="PF07219">
    <property type="entry name" value="HemY_N"/>
    <property type="match status" value="1"/>
</dbReference>
<dbReference type="AlphaFoldDB" id="A0A2T7FZR0"/>
<protein>
    <submittedName>
        <fullName evidence="8">Heme biosynthesis protein HemY</fullName>
    </submittedName>
</protein>
<keyword evidence="3 6" id="KW-1133">Transmembrane helix</keyword>
<dbReference type="GO" id="GO:0016020">
    <property type="term" value="C:membrane"/>
    <property type="evidence" value="ECO:0007669"/>
    <property type="project" value="UniProtKB-SubCell"/>
</dbReference>
<gene>
    <name evidence="8" type="ORF">DC363_03070</name>
</gene>
<dbReference type="EMBL" id="QCYG01000002">
    <property type="protein sequence ID" value="PVA07628.1"/>
    <property type="molecule type" value="Genomic_DNA"/>
</dbReference>
<feature type="transmembrane region" description="Helical" evidence="6">
    <location>
        <begin position="6"/>
        <end position="26"/>
    </location>
</feature>
<keyword evidence="2 6" id="KW-0812">Transmembrane</keyword>
<reference evidence="8 9" key="1">
    <citation type="submission" date="2018-04" db="EMBL/GenBank/DDBJ databases">
        <title>Pelagivirga bohaiensis gen. nov., sp. nov., a bacterium isolated from the Bohai Sea.</title>
        <authorList>
            <person name="Ji X."/>
        </authorList>
    </citation>
    <scope>NUCLEOTIDE SEQUENCE [LARGE SCALE GENOMIC DNA]</scope>
    <source>
        <strain evidence="8 9">BH-SD16</strain>
    </source>
</reference>
<evidence type="ECO:0000256" key="4">
    <source>
        <dbReference type="ARBA" id="ARBA00023136"/>
    </source>
</evidence>
<dbReference type="OrthoDB" id="9798343at2"/>
<dbReference type="InterPro" id="IPR016982">
    <property type="entry name" value="Mms48"/>
</dbReference>
<comment type="caution">
    <text evidence="8">The sequence shown here is derived from an EMBL/GenBank/DDBJ whole genome shotgun (WGS) entry which is preliminary data.</text>
</comment>
<dbReference type="Pfam" id="PF14559">
    <property type="entry name" value="TPR_19"/>
    <property type="match status" value="1"/>
</dbReference>